<keyword evidence="2" id="KW-0328">Glycosyltransferase</keyword>
<feature type="domain" description="Glycosyltransferase N-terminal" evidence="5">
    <location>
        <begin position="15"/>
        <end position="60"/>
    </location>
</feature>
<dbReference type="Gramene" id="TKW35908">
    <property type="protein sequence ID" value="TKW35908"/>
    <property type="gene ID" value="SEVIR_2G406200v2"/>
</dbReference>
<feature type="region of interest" description="Disordered" evidence="4">
    <location>
        <begin position="496"/>
        <end position="520"/>
    </location>
</feature>
<dbReference type="InterPro" id="IPR035595">
    <property type="entry name" value="UDP_glycos_trans_CS"/>
</dbReference>
<dbReference type="PANTHER" id="PTHR11926:SF970">
    <property type="entry name" value="GLYCOSYLTRANSFERASE"/>
    <property type="match status" value="1"/>
</dbReference>
<evidence type="ECO:0000256" key="1">
    <source>
        <dbReference type="ARBA" id="ARBA00009995"/>
    </source>
</evidence>
<dbReference type="InterPro" id="IPR002213">
    <property type="entry name" value="UDP_glucos_trans"/>
</dbReference>
<reference evidence="6" key="1">
    <citation type="submission" date="2019-03" db="EMBL/GenBank/DDBJ databases">
        <title>WGS assembly of Setaria viridis.</title>
        <authorList>
            <person name="Huang P."/>
            <person name="Jenkins J."/>
            <person name="Grimwood J."/>
            <person name="Barry K."/>
            <person name="Healey A."/>
            <person name="Mamidi S."/>
            <person name="Sreedasyam A."/>
            <person name="Shu S."/>
            <person name="Feldman M."/>
            <person name="Wu J."/>
            <person name="Yu Y."/>
            <person name="Chen C."/>
            <person name="Johnson J."/>
            <person name="Rokhsar D."/>
            <person name="Baxter I."/>
            <person name="Schmutz J."/>
            <person name="Brutnell T."/>
            <person name="Kellogg E."/>
        </authorList>
    </citation>
    <scope>NUCLEOTIDE SEQUENCE [LARGE SCALE GENOMIC DNA]</scope>
</reference>
<keyword evidence="7" id="KW-1185">Reference proteome</keyword>
<dbReference type="Pfam" id="PF26168">
    <property type="entry name" value="Glyco_transf_N"/>
    <property type="match status" value="1"/>
</dbReference>
<dbReference type="AlphaFoldDB" id="A0A4U6W0L0"/>
<dbReference type="GO" id="GO:0080044">
    <property type="term" value="F:quercetin 7-O-glucosyltransferase activity"/>
    <property type="evidence" value="ECO:0007669"/>
    <property type="project" value="TreeGrafter"/>
</dbReference>
<evidence type="ECO:0000256" key="3">
    <source>
        <dbReference type="ARBA" id="ARBA00022679"/>
    </source>
</evidence>
<evidence type="ECO:0000256" key="4">
    <source>
        <dbReference type="SAM" id="MobiDB-lite"/>
    </source>
</evidence>
<dbReference type="CDD" id="cd03784">
    <property type="entry name" value="GT1_Gtf-like"/>
    <property type="match status" value="1"/>
</dbReference>
<dbReference type="Gene3D" id="3.40.50.2000">
    <property type="entry name" value="Glycogen Phosphorylase B"/>
    <property type="match status" value="2"/>
</dbReference>
<dbReference type="FunFam" id="3.40.50.2000:FF:000065">
    <property type="entry name" value="Glycosyltransferase"/>
    <property type="match status" value="1"/>
</dbReference>
<dbReference type="FunFam" id="3.40.50.2000:FF:000056">
    <property type="entry name" value="Glycosyltransferase"/>
    <property type="match status" value="1"/>
</dbReference>
<evidence type="ECO:0000256" key="2">
    <source>
        <dbReference type="ARBA" id="ARBA00022676"/>
    </source>
</evidence>
<dbReference type="PANTHER" id="PTHR11926">
    <property type="entry name" value="GLUCOSYL/GLUCURONOSYL TRANSFERASES"/>
    <property type="match status" value="1"/>
</dbReference>
<sequence length="605" mass="65411">MASSEPQPKPAKPHVLLIPYPAQGHVNPFLKLAKALHARGFHVTFVHTEYNHGRLLRARGAAAFDAGDEGFRFETIPDGLPLSDLDATQDIWALCKATRRTGPAAVRGLVERLNRAGDAPPVSCVVADGAMGYVVHVAKEMGLPAYLFFTPSGCGFLAYLNFDQLVKRGYVPLKDESCFTNGYLDTPVDWIAGMLPGARLRDLPTFIRTTDPDDTMLTINIKQCELDSPAADGILLNTFDDLERRALGAIRARLPNTFTVGPLGPEVAPPSYLPSLTSSLWRGDDRCVAWLDGHAEAAGSVVYVNFGSITVVTGEQMDEFAWGLAAAGSPFLWVVRPDMVRDGGGWALPEGFAEAVAGRGLTVGWCDQEAVLEHPATGGFLSHCGWNSTLESLRAGVPLLCWPFFSEQFHHRKGTPFCCQIANVEGSQPTNFSQMVTMSHRVPACCARVKAYRSAELLPYVLAVGPPGCRAPGRRLCCMGPEPALPLRAHRHTFGHGGSIPKLSHGVGEDDHPGHRRRGGARQHIVVGHQAGEVRHRCAPRQDQAQGRHPRAGAQVPRQGAGAGRVRDASESLGFAEINSPFDLLDQGRCLRCIIWMDGAKEIGA</sequence>
<feature type="region of interest" description="Disordered" evidence="4">
    <location>
        <begin position="537"/>
        <end position="565"/>
    </location>
</feature>
<dbReference type="InterPro" id="IPR058980">
    <property type="entry name" value="Glyco_transf_N"/>
</dbReference>
<dbReference type="Pfam" id="PF00201">
    <property type="entry name" value="UDPGT"/>
    <property type="match status" value="1"/>
</dbReference>
<evidence type="ECO:0000313" key="7">
    <source>
        <dbReference type="Proteomes" id="UP000298652"/>
    </source>
</evidence>
<dbReference type="Proteomes" id="UP000298652">
    <property type="component" value="Chromosome 2"/>
</dbReference>
<dbReference type="EMBL" id="CM016553">
    <property type="protein sequence ID" value="TKW35908.1"/>
    <property type="molecule type" value="Genomic_DNA"/>
</dbReference>
<keyword evidence="3" id="KW-0808">Transferase</keyword>
<proteinExistence type="inferred from homology"/>
<organism evidence="6 7">
    <name type="scientific">Setaria viridis</name>
    <name type="common">Green bristlegrass</name>
    <name type="synonym">Setaria italica subsp. viridis</name>
    <dbReference type="NCBI Taxonomy" id="4556"/>
    <lineage>
        <taxon>Eukaryota</taxon>
        <taxon>Viridiplantae</taxon>
        <taxon>Streptophyta</taxon>
        <taxon>Embryophyta</taxon>
        <taxon>Tracheophyta</taxon>
        <taxon>Spermatophyta</taxon>
        <taxon>Magnoliopsida</taxon>
        <taxon>Liliopsida</taxon>
        <taxon>Poales</taxon>
        <taxon>Poaceae</taxon>
        <taxon>PACMAD clade</taxon>
        <taxon>Panicoideae</taxon>
        <taxon>Panicodae</taxon>
        <taxon>Paniceae</taxon>
        <taxon>Cenchrinae</taxon>
        <taxon>Setaria</taxon>
    </lineage>
</organism>
<dbReference type="GO" id="GO:0080043">
    <property type="term" value="F:quercetin 3-O-glucosyltransferase activity"/>
    <property type="evidence" value="ECO:0007669"/>
    <property type="project" value="TreeGrafter"/>
</dbReference>
<name>A0A4U6W0L0_SETVI</name>
<dbReference type="SUPFAM" id="SSF53756">
    <property type="entry name" value="UDP-Glycosyltransferase/glycogen phosphorylase"/>
    <property type="match status" value="1"/>
</dbReference>
<accession>A0A4U6W0L0</accession>
<dbReference type="PROSITE" id="PS00375">
    <property type="entry name" value="UDPGT"/>
    <property type="match status" value="1"/>
</dbReference>
<comment type="similarity">
    <text evidence="1">Belongs to the UDP-glycosyltransferase family.</text>
</comment>
<evidence type="ECO:0000313" key="6">
    <source>
        <dbReference type="EMBL" id="TKW35908.1"/>
    </source>
</evidence>
<evidence type="ECO:0000259" key="5">
    <source>
        <dbReference type="Pfam" id="PF26168"/>
    </source>
</evidence>
<protein>
    <recommendedName>
        <fullName evidence="5">Glycosyltransferase N-terminal domain-containing protein</fullName>
    </recommendedName>
</protein>
<gene>
    <name evidence="6" type="ORF">SEVIR_2G406200v2</name>
</gene>